<dbReference type="InterPro" id="IPR001646">
    <property type="entry name" value="5peptide_repeat"/>
</dbReference>
<dbReference type="SUPFAM" id="SSF141571">
    <property type="entry name" value="Pentapeptide repeat-like"/>
    <property type="match status" value="1"/>
</dbReference>
<protein>
    <submittedName>
        <fullName evidence="1">Uncharacterized protein</fullName>
    </submittedName>
</protein>
<dbReference type="Proteomes" id="UP000184731">
    <property type="component" value="Chromosome"/>
</dbReference>
<proteinExistence type="predicted"/>
<dbReference type="InterPro" id="IPR051082">
    <property type="entry name" value="Pentapeptide-BTB/POZ_domain"/>
</dbReference>
<gene>
    <name evidence="1" type="ORF">AXG55_06125</name>
</gene>
<name>A0A1L4CZY2_9BACT</name>
<organism evidence="1 2">
    <name type="scientific">Silvanigrella aquatica</name>
    <dbReference type="NCBI Taxonomy" id="1915309"/>
    <lineage>
        <taxon>Bacteria</taxon>
        <taxon>Pseudomonadati</taxon>
        <taxon>Bdellovibrionota</taxon>
        <taxon>Oligoflexia</taxon>
        <taxon>Silvanigrellales</taxon>
        <taxon>Silvanigrellaceae</taxon>
        <taxon>Silvanigrella</taxon>
    </lineage>
</organism>
<dbReference type="STRING" id="1915309.AXG55_06125"/>
<dbReference type="OrthoDB" id="5290767at2"/>
<dbReference type="Pfam" id="PF13576">
    <property type="entry name" value="Pentapeptide_3"/>
    <property type="match status" value="1"/>
</dbReference>
<dbReference type="RefSeq" id="WP_148697239.1">
    <property type="nucleotide sequence ID" value="NZ_CP017834.1"/>
</dbReference>
<dbReference type="EMBL" id="CP017834">
    <property type="protein sequence ID" value="APJ03504.1"/>
    <property type="molecule type" value="Genomic_DNA"/>
</dbReference>
<evidence type="ECO:0000313" key="2">
    <source>
        <dbReference type="Proteomes" id="UP000184731"/>
    </source>
</evidence>
<accession>A0A1L4CZY2</accession>
<dbReference type="Pfam" id="PF00805">
    <property type="entry name" value="Pentapeptide"/>
    <property type="match status" value="1"/>
</dbReference>
<dbReference type="PANTHER" id="PTHR14136">
    <property type="entry name" value="BTB_POZ DOMAIN-CONTAINING PROTEIN KCTD9"/>
    <property type="match status" value="1"/>
</dbReference>
<evidence type="ECO:0000313" key="1">
    <source>
        <dbReference type="EMBL" id="APJ03504.1"/>
    </source>
</evidence>
<sequence>MVELESILESVSKGKMNVEKAKTWIEKNYVLKKQKKNIFPENVATHFQNQKEETQEGLKNAFEKIKKSVNIEELLKISSNIVHQISENMPQIDKIQENLSNNFQPIGFSPNISGLDSKLSVFRAFHVSADSNIKDNQVVGSQWFGVEFTESAEVKNNKFAAVQFSELAVVRSDFCSSHFSLARLSNVTLQEARLENNKFSRATLSDVNISESDFTENQVLKTDFSETTIRGSRLNRMSFTNVDFQDCEFEDCDIQGVEFENCKFKECVFTKLHLILKEPIKISGCQCTGKNISGCHTAQELLEILNEPHHDSHN</sequence>
<dbReference type="PANTHER" id="PTHR14136:SF25">
    <property type="entry name" value="BTB_POZ DOMAIN-CONTAINING PROTEIN"/>
    <property type="match status" value="1"/>
</dbReference>
<reference evidence="1 2" key="1">
    <citation type="submission" date="2016-10" db="EMBL/GenBank/DDBJ databases">
        <title>Silvanigrella aquatica sp. nov., isolated from a freshwater lake located in the Black Forest, Germany, description of Silvanigrellaceae fam. nov., Silvanigrellales ord. nov., reclassification of the order Bdellovibrionales in the class Oligoflexia, reclassification of the families Bacteriovoracaceae and Halobacteriovoraceae in the new order Bacteriovoracales ord. nov., and reclassification of the family Pseudobacteriovoracaceae in the order Oligoflexiales.</title>
        <authorList>
            <person name="Hahn M.W."/>
            <person name="Schmidt J."/>
            <person name="Koll U."/>
            <person name="Rohde M."/>
            <person name="Verbag S."/>
            <person name="Pitt A."/>
            <person name="Nakai R."/>
            <person name="Naganuma T."/>
            <person name="Lang E."/>
        </authorList>
    </citation>
    <scope>NUCLEOTIDE SEQUENCE [LARGE SCALE GENOMIC DNA]</scope>
    <source>
        <strain evidence="1 2">MWH-Nonnen-W8red</strain>
    </source>
</reference>
<keyword evidence="2" id="KW-1185">Reference proteome</keyword>
<dbReference type="KEGG" id="saqi:AXG55_06125"/>
<dbReference type="AlphaFoldDB" id="A0A1L4CZY2"/>
<dbReference type="Gene3D" id="2.160.20.80">
    <property type="entry name" value="E3 ubiquitin-protein ligase SopA"/>
    <property type="match status" value="1"/>
</dbReference>